<dbReference type="SUPFAM" id="SSF53335">
    <property type="entry name" value="S-adenosyl-L-methionine-dependent methyltransferases"/>
    <property type="match status" value="1"/>
</dbReference>
<dbReference type="Pfam" id="PF13847">
    <property type="entry name" value="Methyltransf_31"/>
    <property type="match status" value="1"/>
</dbReference>
<dbReference type="EMBL" id="SNRY01001748">
    <property type="protein sequence ID" value="KAA6328826.1"/>
    <property type="molecule type" value="Genomic_DNA"/>
</dbReference>
<dbReference type="InterPro" id="IPR029063">
    <property type="entry name" value="SAM-dependent_MTases_sf"/>
</dbReference>
<evidence type="ECO:0000259" key="1">
    <source>
        <dbReference type="Pfam" id="PF13847"/>
    </source>
</evidence>
<comment type="caution">
    <text evidence="2">The sequence shown here is derived from an EMBL/GenBank/DDBJ whole genome shotgun (WGS) entry which is preliminary data.</text>
</comment>
<proteinExistence type="predicted"/>
<feature type="domain" description="Methyltransferase" evidence="1">
    <location>
        <begin position="34"/>
        <end position="139"/>
    </location>
</feature>
<keyword evidence="2" id="KW-0830">Ubiquinone</keyword>
<keyword evidence="2" id="KW-0808">Transferase</keyword>
<reference evidence="2" key="1">
    <citation type="submission" date="2019-03" db="EMBL/GenBank/DDBJ databases">
        <title>Single cell metagenomics reveals metabolic interactions within the superorganism composed of flagellate Streblomastix strix and complex community of Bacteroidetes bacteria on its surface.</title>
        <authorList>
            <person name="Treitli S.C."/>
            <person name="Kolisko M."/>
            <person name="Husnik F."/>
            <person name="Keeling P."/>
            <person name="Hampl V."/>
        </authorList>
    </citation>
    <scope>NUCLEOTIDE SEQUENCE</scope>
    <source>
        <strain evidence="2">STM</strain>
    </source>
</reference>
<sequence>MQKRHLNRQQYFYELAVSSRKYFLPYIENFIRIDNSIKVLEIGCGDGGNLLPFAERGCMVMGIDLSESRILQARDFFAQSGYTTQFEVCNIFDMNTGEAGKYDLILVHDVIEHVYEKKKFMHHIKQFFRPNGILFIGFPAWQMPFGGHQQICRNRIISSMPFLHLLPNPLYRRVAKIGGESQKCIDELMSIKRCRTTIEMFESLAYEIGYLIENRKLWFINPHYEVKFHLHPYSLPSLIARIPYIRNFFSTSCFFILKLQL</sequence>
<dbReference type="InterPro" id="IPR025714">
    <property type="entry name" value="Methyltranfer_dom"/>
</dbReference>
<name>A0A5J4R4F7_9ZZZZ</name>
<dbReference type="AlphaFoldDB" id="A0A5J4R4F7"/>
<dbReference type="GO" id="GO:0102208">
    <property type="term" value="F:2-polyprenyl-6-hydroxyphenol methylase activity"/>
    <property type="evidence" value="ECO:0007669"/>
    <property type="project" value="UniProtKB-EC"/>
</dbReference>
<dbReference type="EC" id="2.1.1.222" evidence="2"/>
<dbReference type="CDD" id="cd02440">
    <property type="entry name" value="AdoMet_MTases"/>
    <property type="match status" value="1"/>
</dbReference>
<organism evidence="2">
    <name type="scientific">termite gut metagenome</name>
    <dbReference type="NCBI Taxonomy" id="433724"/>
    <lineage>
        <taxon>unclassified sequences</taxon>
        <taxon>metagenomes</taxon>
        <taxon>organismal metagenomes</taxon>
    </lineage>
</organism>
<dbReference type="GO" id="GO:0032259">
    <property type="term" value="P:methylation"/>
    <property type="evidence" value="ECO:0007669"/>
    <property type="project" value="UniProtKB-KW"/>
</dbReference>
<gene>
    <name evidence="2" type="ORF">EZS27_022307</name>
</gene>
<keyword evidence="2" id="KW-0489">Methyltransferase</keyword>
<accession>A0A5J4R4F7</accession>
<evidence type="ECO:0000313" key="2">
    <source>
        <dbReference type="EMBL" id="KAA6328826.1"/>
    </source>
</evidence>
<protein>
    <submittedName>
        <fullName evidence="2">Ubiquinone biosynthesis O-methyltransferase</fullName>
        <ecNumber evidence="2">2.1.1.222</ecNumber>
    </submittedName>
</protein>
<dbReference type="PANTHER" id="PTHR43861">
    <property type="entry name" value="TRANS-ACONITATE 2-METHYLTRANSFERASE-RELATED"/>
    <property type="match status" value="1"/>
</dbReference>
<dbReference type="Gene3D" id="3.40.50.150">
    <property type="entry name" value="Vaccinia Virus protein VP39"/>
    <property type="match status" value="1"/>
</dbReference>